<dbReference type="PROSITE" id="PS50011">
    <property type="entry name" value="PROTEIN_KINASE_DOM"/>
    <property type="match status" value="1"/>
</dbReference>
<evidence type="ECO:0000256" key="3">
    <source>
        <dbReference type="ARBA" id="ARBA00022679"/>
    </source>
</evidence>
<dbReference type="Pfam" id="PF00069">
    <property type="entry name" value="Pkinase"/>
    <property type="match status" value="1"/>
</dbReference>
<dbReference type="InterPro" id="IPR000719">
    <property type="entry name" value="Prot_kinase_dom"/>
</dbReference>
<dbReference type="GeneID" id="77676842"/>
<proteinExistence type="inferred from homology"/>
<dbReference type="HOGENOM" id="CLU_000288_181_20_1"/>
<evidence type="ECO:0000256" key="4">
    <source>
        <dbReference type="ARBA" id="ARBA00022741"/>
    </source>
</evidence>
<dbReference type="GO" id="GO:0004674">
    <property type="term" value="F:protein serine/threonine kinase activity"/>
    <property type="evidence" value="ECO:0007669"/>
    <property type="project" value="UniProtKB-KW"/>
</dbReference>
<dbReference type="GO" id="GO:0007165">
    <property type="term" value="P:signal transduction"/>
    <property type="evidence" value="ECO:0007669"/>
    <property type="project" value="TreeGrafter"/>
</dbReference>
<keyword evidence="3" id="KW-0808">Transferase</keyword>
<evidence type="ECO:0000259" key="9">
    <source>
        <dbReference type="PROSITE" id="PS50011"/>
    </source>
</evidence>
<dbReference type="GO" id="GO:0005634">
    <property type="term" value="C:nucleus"/>
    <property type="evidence" value="ECO:0007669"/>
    <property type="project" value="TreeGrafter"/>
</dbReference>
<evidence type="ECO:0000256" key="7">
    <source>
        <dbReference type="PROSITE-ProRule" id="PRU10141"/>
    </source>
</evidence>
<sequence>MDSSYMLSNIGEEDNKELEESMTCAATGQTCQIKYYAHQKIGSGTFGMVYRILVNESVSYALKRVFEKREYLNRELDILCSLSHPNIIRLFWYFYGERNEKGVVLNLVTDYIKSDAFLCIKDRRFFSRDEFIMYAIMLMEGLSYMHGLGIAHRDIKPSNILIDTDAQILKICDLGSAKKIVGSASNILYICSRYYRAPEIHMGLSYDLSIDVWGAGCVLFELLTHHALFPGRNSEECLEVIKYFILQNGLANVIKNTERNDLDDCFSILRKMLAYEPSKRITALEALILFKGLQNKPS</sequence>
<feature type="domain" description="Protein kinase" evidence="9">
    <location>
        <begin position="35"/>
        <end position="298"/>
    </location>
</feature>
<gene>
    <name evidence="10" type="ORF">NESG_01869</name>
</gene>
<dbReference type="InterPro" id="IPR008271">
    <property type="entry name" value="Ser/Thr_kinase_AS"/>
</dbReference>
<dbReference type="SMART" id="SM00220">
    <property type="entry name" value="S_TKc"/>
    <property type="match status" value="1"/>
</dbReference>
<evidence type="ECO:0000256" key="6">
    <source>
        <dbReference type="ARBA" id="ARBA00022840"/>
    </source>
</evidence>
<dbReference type="SUPFAM" id="SSF56112">
    <property type="entry name" value="Protein kinase-like (PK-like)"/>
    <property type="match status" value="1"/>
</dbReference>
<dbReference type="RefSeq" id="XP_052904436.1">
    <property type="nucleotide sequence ID" value="XM_053049486.1"/>
</dbReference>
<dbReference type="EMBL" id="AKIJ01000004">
    <property type="protein sequence ID" value="KFG25881.1"/>
    <property type="molecule type" value="Genomic_DNA"/>
</dbReference>
<dbReference type="PANTHER" id="PTHR24057">
    <property type="entry name" value="GLYCOGEN SYNTHASE KINASE-3 ALPHA"/>
    <property type="match status" value="1"/>
</dbReference>
<dbReference type="InterPro" id="IPR050591">
    <property type="entry name" value="GSK-3"/>
</dbReference>
<evidence type="ECO:0000256" key="2">
    <source>
        <dbReference type="ARBA" id="ARBA00022527"/>
    </source>
</evidence>
<keyword evidence="2 8" id="KW-0723">Serine/threonine-protein kinase</keyword>
<evidence type="ECO:0000256" key="5">
    <source>
        <dbReference type="ARBA" id="ARBA00022777"/>
    </source>
</evidence>
<dbReference type="Gene3D" id="1.10.510.10">
    <property type="entry name" value="Transferase(Phosphotransferase) domain 1"/>
    <property type="match status" value="1"/>
</dbReference>
<comment type="caution">
    <text evidence="10">The sequence shown here is derived from an EMBL/GenBank/DDBJ whole genome shotgun (WGS) entry which is preliminary data.</text>
</comment>
<comment type="similarity">
    <text evidence="1">Belongs to the protein kinase superfamily. CMGC Ser/Thr protein kinase family. GSK-3 subfamily.</text>
</comment>
<accession>A0A086J163</accession>
<dbReference type="InterPro" id="IPR017441">
    <property type="entry name" value="Protein_kinase_ATP_BS"/>
</dbReference>
<dbReference type="InterPro" id="IPR011009">
    <property type="entry name" value="Kinase-like_dom_sf"/>
</dbReference>
<keyword evidence="6 7" id="KW-0067">ATP-binding</keyword>
<keyword evidence="4 7" id="KW-0547">Nucleotide-binding</keyword>
<evidence type="ECO:0000313" key="10">
    <source>
        <dbReference type="EMBL" id="KFG25881.1"/>
    </source>
</evidence>
<dbReference type="Proteomes" id="UP000054524">
    <property type="component" value="Unassembled WGS sequence"/>
</dbReference>
<dbReference type="GO" id="GO:0005524">
    <property type="term" value="F:ATP binding"/>
    <property type="evidence" value="ECO:0007669"/>
    <property type="project" value="UniProtKB-UniRule"/>
</dbReference>
<dbReference type="GO" id="GO:0030154">
    <property type="term" value="P:cell differentiation"/>
    <property type="evidence" value="ECO:0007669"/>
    <property type="project" value="TreeGrafter"/>
</dbReference>
<name>A0A086J163_NEMA1</name>
<reference evidence="10 11" key="1">
    <citation type="journal article" date="2014" name="Genome Announc.">
        <title>Genome Sequence of the Microsporidian Species Nematocida sp1 Strain ERTm6 (ATCC PRA-372).</title>
        <authorList>
            <person name="Bakowski M.A."/>
            <person name="Priest M."/>
            <person name="Young S."/>
            <person name="Cuomo C.A."/>
            <person name="Troemel E.R."/>
        </authorList>
    </citation>
    <scope>NUCLEOTIDE SEQUENCE [LARGE SCALE GENOMIC DNA]</scope>
    <source>
        <strain evidence="10 11">ERTm6</strain>
    </source>
</reference>
<dbReference type="PROSITE" id="PS00108">
    <property type="entry name" value="PROTEIN_KINASE_ST"/>
    <property type="match status" value="1"/>
</dbReference>
<dbReference type="GO" id="GO:0005737">
    <property type="term" value="C:cytoplasm"/>
    <property type="evidence" value="ECO:0007669"/>
    <property type="project" value="TreeGrafter"/>
</dbReference>
<keyword evidence="5" id="KW-0418">Kinase</keyword>
<feature type="binding site" evidence="7">
    <location>
        <position position="63"/>
    </location>
    <ligand>
        <name>ATP</name>
        <dbReference type="ChEBI" id="CHEBI:30616"/>
    </ligand>
</feature>
<evidence type="ECO:0000313" key="11">
    <source>
        <dbReference type="Proteomes" id="UP000054524"/>
    </source>
</evidence>
<protein>
    <recommendedName>
        <fullName evidence="9">Protein kinase domain-containing protein</fullName>
    </recommendedName>
</protein>
<evidence type="ECO:0000256" key="8">
    <source>
        <dbReference type="RuleBase" id="RU000304"/>
    </source>
</evidence>
<dbReference type="AlphaFoldDB" id="A0A086J163"/>
<organism evidence="10 11">
    <name type="scientific">Nematocida ausubeli (strain ATCC PRA-371 / ERTm2)</name>
    <name type="common">Nematode killer fungus</name>
    <dbReference type="NCBI Taxonomy" id="1913371"/>
    <lineage>
        <taxon>Eukaryota</taxon>
        <taxon>Fungi</taxon>
        <taxon>Fungi incertae sedis</taxon>
        <taxon>Microsporidia</taxon>
        <taxon>Nematocida</taxon>
    </lineage>
</organism>
<evidence type="ECO:0000256" key="1">
    <source>
        <dbReference type="ARBA" id="ARBA00005527"/>
    </source>
</evidence>
<dbReference type="PANTHER" id="PTHR24057:SF0">
    <property type="entry name" value="PROTEIN KINASE SHAGGY-RELATED"/>
    <property type="match status" value="1"/>
</dbReference>
<dbReference type="PROSITE" id="PS00107">
    <property type="entry name" value="PROTEIN_KINASE_ATP"/>
    <property type="match status" value="1"/>
</dbReference>
<dbReference type="Gene3D" id="3.30.200.20">
    <property type="entry name" value="Phosphorylase Kinase, domain 1"/>
    <property type="match status" value="1"/>
</dbReference>
<keyword evidence="11" id="KW-1185">Reference proteome</keyword>